<name>A8I6H8_AZOC5</name>
<dbReference type="InterPro" id="IPR037298">
    <property type="entry name" value="PheC_PBP2"/>
</dbReference>
<accession>A8I6H8</accession>
<sequence length="262" mass="28662">MIHRRLKALGTGLLLAAFALGTPARAQESHLEQVQKIGALKVCTTGDYRPFTYLDPATGKFEGIDIDLANDLGTALGVKVEFVKTSWSNLMKDFTGGACDIAMGGISITLPRQKAAYFSIPIMVDGKTPITKCENVSKFQTLADIDKPGVTAVVNPGGTNESFARASLKNAKIVVFPDNTTIFEEILAGRADLMMTDAIETRLQEKRHPGLCAVHPDKPFTFSEKAFLLPQGDEVFKAFVDQWLHLRLNDGTYARISATWIR</sequence>
<evidence type="ECO:0000256" key="2">
    <source>
        <dbReference type="SAM" id="SignalP"/>
    </source>
</evidence>
<reference evidence="4 5" key="1">
    <citation type="journal article" date="2007" name="Appl. Environ. Microbiol.">
        <title>Rhizobial factors required for stem nodule maturation and maintenance in Sesbania rostrata-Azorhizobium caulinodans ORS571 symbiosis.</title>
        <authorList>
            <person name="Suzuki S."/>
            <person name="Aono T."/>
            <person name="Lee KB."/>
            <person name="Suzuki T."/>
            <person name="Liu CT."/>
            <person name="Miwa H."/>
            <person name="Wakao S."/>
            <person name="Iki T."/>
            <person name="Oyaizu H."/>
        </authorList>
    </citation>
    <scope>NUCLEOTIDE SEQUENCE [LARGE SCALE GENOMIC DNA]</scope>
    <source>
        <strain evidence="5">ATCC 43989 / DSM 5975 / JCM 20966 / LMG 6465 / NBRC 14845 / NCIMB 13405 / ORS 571</strain>
    </source>
</reference>
<gene>
    <name evidence="4" type="ordered locus">AZC_2410</name>
</gene>
<reference evidence="5" key="2">
    <citation type="submission" date="2007-04" db="EMBL/GenBank/DDBJ databases">
        <title>Complete genome sequence of the nitrogen-fixing bacterium Azorhizobium caulinodans ORS571.</title>
        <authorList>
            <person name="Lee K.B."/>
            <person name="Backer P.D."/>
            <person name="Aono T."/>
            <person name="Liu C.T."/>
            <person name="Suzuki S."/>
            <person name="Suzuki T."/>
            <person name="Kaneko T."/>
            <person name="Yamada M."/>
            <person name="Tabata S."/>
            <person name="Kupfer D.M."/>
            <person name="Najar F.Z."/>
            <person name="Wiley G.B."/>
            <person name="Roe B."/>
            <person name="Binnewies T."/>
            <person name="Ussery D."/>
            <person name="Vereecke D."/>
            <person name="Gevers D."/>
            <person name="Holsters M."/>
            <person name="Oyaizu H."/>
        </authorList>
    </citation>
    <scope>NUCLEOTIDE SEQUENCE [LARGE SCALE GENOMIC DNA]</scope>
    <source>
        <strain evidence="5">ATCC 43989 / DSM 5975 / JCM 20966 / LMG 6465 / NBRC 14845 / NCIMB 13405 / ORS 571</strain>
    </source>
</reference>
<dbReference type="KEGG" id="azc:AZC_2410"/>
<dbReference type="InterPro" id="IPR001638">
    <property type="entry name" value="Solute-binding_3/MltF_N"/>
</dbReference>
<dbReference type="AlphaFoldDB" id="A8I6H8"/>
<dbReference type="STRING" id="438753.AZC_2410"/>
<proteinExistence type="predicted"/>
<dbReference type="Proteomes" id="UP000000270">
    <property type="component" value="Chromosome"/>
</dbReference>
<dbReference type="Pfam" id="PF00497">
    <property type="entry name" value="SBP_bac_3"/>
    <property type="match status" value="1"/>
</dbReference>
<feature type="signal peptide" evidence="2">
    <location>
        <begin position="1"/>
        <end position="26"/>
    </location>
</feature>
<dbReference type="eggNOG" id="COG0834">
    <property type="taxonomic scope" value="Bacteria"/>
</dbReference>
<protein>
    <submittedName>
        <fullName evidence="4">Putative soluble lytic transglycosylase</fullName>
    </submittedName>
</protein>
<dbReference type="CDD" id="cd01069">
    <property type="entry name" value="PBP2_PheC"/>
    <property type="match status" value="1"/>
</dbReference>
<organism evidence="4 5">
    <name type="scientific">Azorhizobium caulinodans (strain ATCC 43989 / DSM 5975 / JCM 20966 / LMG 6465 / NBRC 14845 / NCIMB 13405 / ORS 571)</name>
    <dbReference type="NCBI Taxonomy" id="438753"/>
    <lineage>
        <taxon>Bacteria</taxon>
        <taxon>Pseudomonadati</taxon>
        <taxon>Pseudomonadota</taxon>
        <taxon>Alphaproteobacteria</taxon>
        <taxon>Hyphomicrobiales</taxon>
        <taxon>Xanthobacteraceae</taxon>
        <taxon>Azorhizobium</taxon>
    </lineage>
</organism>
<dbReference type="HOGENOM" id="CLU_019602_9_0_5"/>
<dbReference type="SUPFAM" id="SSF53850">
    <property type="entry name" value="Periplasmic binding protein-like II"/>
    <property type="match status" value="1"/>
</dbReference>
<feature type="domain" description="Solute-binding protein family 3/N-terminal" evidence="3">
    <location>
        <begin position="39"/>
        <end position="262"/>
    </location>
</feature>
<dbReference type="SMART" id="SM00062">
    <property type="entry name" value="PBPb"/>
    <property type="match status" value="1"/>
</dbReference>
<evidence type="ECO:0000259" key="3">
    <source>
        <dbReference type="SMART" id="SM00062"/>
    </source>
</evidence>
<keyword evidence="1 2" id="KW-0732">Signal</keyword>
<dbReference type="RefSeq" id="WP_012170936.1">
    <property type="nucleotide sequence ID" value="NC_009937.1"/>
</dbReference>
<evidence type="ECO:0000313" key="4">
    <source>
        <dbReference type="EMBL" id="BAF88408.1"/>
    </source>
</evidence>
<feature type="chain" id="PRO_5002724250" evidence="2">
    <location>
        <begin position="27"/>
        <end position="262"/>
    </location>
</feature>
<dbReference type="Gene3D" id="3.40.190.10">
    <property type="entry name" value="Periplasmic binding protein-like II"/>
    <property type="match status" value="2"/>
</dbReference>
<dbReference type="PANTHER" id="PTHR35936:SF19">
    <property type="entry name" value="AMINO-ACID-BINDING PROTEIN YXEM-RELATED"/>
    <property type="match status" value="1"/>
</dbReference>
<dbReference type="EMBL" id="AP009384">
    <property type="protein sequence ID" value="BAF88408.1"/>
    <property type="molecule type" value="Genomic_DNA"/>
</dbReference>
<reference evidence="4 5" key="5">
    <citation type="journal article" date="2010" name="Appl. Environ. Microbiol.">
        <title>phrR-like gene praR of Azorhizobium caulinodans ORS571 is essential for symbiosis with Sesbania rostrata and is involved in expression of reb genes.</title>
        <authorList>
            <person name="Akiba N."/>
            <person name="Aono T."/>
            <person name="Toyazaki H."/>
            <person name="Sato S."/>
            <person name="Oyaizu H."/>
        </authorList>
    </citation>
    <scope>NUCLEOTIDE SEQUENCE [LARGE SCALE GENOMIC DNA]</scope>
    <source>
        <strain evidence="5">ATCC 43989 / DSM 5975 / JCM 20966 / LMG 6465 / NBRC 14845 / NCIMB 13405 / ORS 571</strain>
    </source>
</reference>
<reference evidence="4 5" key="3">
    <citation type="journal article" date="2008" name="BMC Genomics">
        <title>The genome of the versatile nitrogen fixer Azorhizobium caulinodans ORS571.</title>
        <authorList>
            <person name="Lee KB."/>
            <person name="Backer P.D."/>
            <person name="Aono T."/>
            <person name="Liu CT."/>
            <person name="Suzuki S."/>
            <person name="Suzuki T."/>
            <person name="Kaneko T."/>
            <person name="Yamada M."/>
            <person name="Tabata S."/>
            <person name="Kupfer D.M."/>
            <person name="Najar F.Z."/>
            <person name="Wiley G.B."/>
            <person name="Roe B."/>
            <person name="Binnewies T.T."/>
            <person name="Ussery D.W."/>
            <person name="D'Haeze W."/>
            <person name="Herder J.D."/>
            <person name="Gevers D."/>
            <person name="Vereecke D."/>
            <person name="Holsters M."/>
            <person name="Oyaizu H."/>
        </authorList>
    </citation>
    <scope>NUCLEOTIDE SEQUENCE [LARGE SCALE GENOMIC DNA]</scope>
    <source>
        <strain evidence="5">ATCC 43989 / DSM 5975 / JCM 20966 / LMG 6465 / NBRC 14845 / NCIMB 13405 / ORS 571</strain>
    </source>
</reference>
<evidence type="ECO:0000313" key="5">
    <source>
        <dbReference type="Proteomes" id="UP000000270"/>
    </source>
</evidence>
<dbReference type="PANTHER" id="PTHR35936">
    <property type="entry name" value="MEMBRANE-BOUND LYTIC MUREIN TRANSGLYCOSYLASE F"/>
    <property type="match status" value="1"/>
</dbReference>
<evidence type="ECO:0000256" key="1">
    <source>
        <dbReference type="ARBA" id="ARBA00022729"/>
    </source>
</evidence>
<dbReference type="GO" id="GO:0016836">
    <property type="term" value="F:hydro-lyase activity"/>
    <property type="evidence" value="ECO:0007669"/>
    <property type="project" value="InterPro"/>
</dbReference>
<reference evidence="4 5" key="4">
    <citation type="journal article" date="2009" name="Appl. Environ. Microbiol.">
        <title>Comparative genome-wide transcriptional profiling of Azorhizobium caulinodans ORS571 grown under free-living and symbiotic conditions.</title>
        <authorList>
            <person name="Tsukada S."/>
            <person name="Aono T."/>
            <person name="Akiba N."/>
            <person name="Lee KB."/>
            <person name="Liu CT."/>
            <person name="Toyazaki H."/>
            <person name="Oyaizu H."/>
        </authorList>
    </citation>
    <scope>NUCLEOTIDE SEQUENCE [LARGE SCALE GENOMIC DNA]</scope>
    <source>
        <strain evidence="5">ATCC 43989 / DSM 5975 / JCM 20966 / LMG 6465 / NBRC 14845 / NCIMB 13405 / ORS 571</strain>
    </source>
</reference>
<keyword evidence="5" id="KW-1185">Reference proteome</keyword>
<reference evidence="4 5" key="6">
    <citation type="journal article" date="2011" name="Appl. Environ. Microbiol.">
        <title>Involvement of the azorhizobial chromosome partition gene (parA) in the onset of bacteroid differentiation during Sesbania rostrata stem nodule development.</title>
        <authorList>
            <person name="Liu CT."/>
            <person name="Lee KB."/>
            <person name="Wang YS."/>
            <person name="Peng MH."/>
            <person name="Lee KT."/>
            <person name="Suzuki S."/>
            <person name="Suzuki T."/>
            <person name="Oyaizu H."/>
        </authorList>
    </citation>
    <scope>NUCLEOTIDE SEQUENCE [LARGE SCALE GENOMIC DNA]</scope>
    <source>
        <strain evidence="5">ATCC 43989 / DSM 5975 / JCM 20966 / LMG 6465 / NBRC 14845 / NCIMB 13405 / ORS 571</strain>
    </source>
</reference>